<feature type="repeat" description="Solcar" evidence="12">
    <location>
        <begin position="291"/>
        <end position="389"/>
    </location>
</feature>
<dbReference type="InterPro" id="IPR002048">
    <property type="entry name" value="EF_hand_dom"/>
</dbReference>
<evidence type="ECO:0000259" key="15">
    <source>
        <dbReference type="PROSITE" id="PS50222"/>
    </source>
</evidence>
<comment type="similarity">
    <text evidence="2 13">Belongs to the mitochondrial carrier (TC 2.A.29) family.</text>
</comment>
<evidence type="ECO:0000256" key="5">
    <source>
        <dbReference type="ARBA" id="ARBA00022723"/>
    </source>
</evidence>
<feature type="region of interest" description="Disordered" evidence="14">
    <location>
        <begin position="250"/>
        <end position="269"/>
    </location>
</feature>
<keyword evidence="3 13" id="KW-0813">Transport</keyword>
<proteinExistence type="inferred from homology"/>
<keyword evidence="11 12" id="KW-0472">Membrane</keyword>
<feature type="compositionally biased region" description="Basic and acidic residues" evidence="14">
    <location>
        <begin position="92"/>
        <end position="102"/>
    </location>
</feature>
<evidence type="ECO:0000313" key="17">
    <source>
        <dbReference type="Proteomes" id="UP000053989"/>
    </source>
</evidence>
<evidence type="ECO:0000256" key="6">
    <source>
        <dbReference type="ARBA" id="ARBA00022737"/>
    </source>
</evidence>
<keyword evidence="9" id="KW-1133">Transmembrane helix</keyword>
<dbReference type="HOGENOM" id="CLU_015166_2_2_1"/>
<evidence type="ECO:0000256" key="3">
    <source>
        <dbReference type="ARBA" id="ARBA00022448"/>
    </source>
</evidence>
<keyword evidence="10" id="KW-0496">Mitochondrion</keyword>
<feature type="region of interest" description="Disordered" evidence="14">
    <location>
        <begin position="73"/>
        <end position="102"/>
    </location>
</feature>
<accession>A0A0C3E7L9</accession>
<feature type="domain" description="EF-hand" evidence="15">
    <location>
        <begin position="143"/>
        <end position="179"/>
    </location>
</feature>
<keyword evidence="6" id="KW-0677">Repeat</keyword>
<dbReference type="InParanoid" id="A0A0C3E7L9"/>
<keyword evidence="8" id="KW-0106">Calcium</keyword>
<feature type="repeat" description="Solcar" evidence="12">
    <location>
        <begin position="403"/>
        <end position="488"/>
    </location>
</feature>
<keyword evidence="4 12" id="KW-0812">Transmembrane</keyword>
<keyword evidence="5" id="KW-0479">Metal-binding</keyword>
<dbReference type="InterPro" id="IPR018108">
    <property type="entry name" value="MCP_transmembrane"/>
</dbReference>
<evidence type="ECO:0000256" key="12">
    <source>
        <dbReference type="PROSITE-ProRule" id="PRU00282"/>
    </source>
</evidence>
<evidence type="ECO:0000256" key="13">
    <source>
        <dbReference type="RuleBase" id="RU000488"/>
    </source>
</evidence>
<reference evidence="17" key="2">
    <citation type="submission" date="2015-01" db="EMBL/GenBank/DDBJ databases">
        <title>Evolutionary Origins and Diversification of the Mycorrhizal Mutualists.</title>
        <authorList>
            <consortium name="DOE Joint Genome Institute"/>
            <consortium name="Mycorrhizal Genomics Consortium"/>
            <person name="Kohler A."/>
            <person name="Kuo A."/>
            <person name="Nagy L.G."/>
            <person name="Floudas D."/>
            <person name="Copeland A."/>
            <person name="Barry K.W."/>
            <person name="Cichocki N."/>
            <person name="Veneault-Fourrey C."/>
            <person name="LaButti K."/>
            <person name="Lindquist E.A."/>
            <person name="Lipzen A."/>
            <person name="Lundell T."/>
            <person name="Morin E."/>
            <person name="Murat C."/>
            <person name="Riley R."/>
            <person name="Ohm R."/>
            <person name="Sun H."/>
            <person name="Tunlid A."/>
            <person name="Henrissat B."/>
            <person name="Grigoriev I.V."/>
            <person name="Hibbett D.S."/>
            <person name="Martin F."/>
        </authorList>
    </citation>
    <scope>NUCLEOTIDE SEQUENCE [LARGE SCALE GENOMIC DNA]</scope>
    <source>
        <strain evidence="17">Foug A</strain>
    </source>
</reference>
<evidence type="ECO:0000256" key="4">
    <source>
        <dbReference type="ARBA" id="ARBA00022692"/>
    </source>
</evidence>
<evidence type="ECO:0000256" key="8">
    <source>
        <dbReference type="ARBA" id="ARBA00022837"/>
    </source>
</evidence>
<dbReference type="Proteomes" id="UP000053989">
    <property type="component" value="Unassembled WGS sequence"/>
</dbReference>
<evidence type="ECO:0000256" key="2">
    <source>
        <dbReference type="ARBA" id="ARBA00006375"/>
    </source>
</evidence>
<dbReference type="GO" id="GO:0055085">
    <property type="term" value="P:transmembrane transport"/>
    <property type="evidence" value="ECO:0007669"/>
    <property type="project" value="InterPro"/>
</dbReference>
<sequence>MVKTSSRPLPTNRDIFEASFSGAQDRPSIPRLRFDPPSYHHIPHSLLEFREREGKEDRERRLYDIWKSLSNSSDHNPDTVVTRPSSLPSPPPRRETSTSDKEAGIARKIYEHELFGQCCDAGHPTDRRPTHIQWAEFRKYAESKEAELWTIFHDELDLDGNGHLDSEELHTALSKAGIQLSSVSLAQFMTFLASSPDSHTISFREFRDVLLLLPRRVSPTEIYRFYMAKPFVGNDGRGATRVTMEGDVNMSAEDKPPSMPSSCPHPENTPINNDDTLDEDVEEHHDWLQGSTAIKFLLAGGMAGAVSRTCTAPFDRLKVFLITRPPEMGGTALAPKPSVGGLKSIGSAIARIYAEGGVLAFWTGNGLSVMKIFPESAIRFLAYETSKRAFAQYWDRVEDVKDINGTSRFMSGGIGGLASQLSIYPIETLKTQMMSSTGDRRRSLGEAMRRLYNLGGMRAFYRGLHIGLVGVFPYSAIDMSTFEALKLTYMKSTGKDEPGVLAVLAFGSISGSVGAMSVYPLNLVRTRLQASGSSGHPQRYTGVRDVITKTYQRDGWRGFYRGLLPTLAKVVPSVSISYLVYEQSKRRLGV</sequence>
<evidence type="ECO:0000256" key="14">
    <source>
        <dbReference type="SAM" id="MobiDB-lite"/>
    </source>
</evidence>
<dbReference type="PROSITE" id="PS50920">
    <property type="entry name" value="SOLCAR"/>
    <property type="match status" value="3"/>
</dbReference>
<protein>
    <recommendedName>
        <fullName evidence="15">EF-hand domain-containing protein</fullName>
    </recommendedName>
</protein>
<dbReference type="Gene3D" id="1.50.40.10">
    <property type="entry name" value="Mitochondrial carrier domain"/>
    <property type="match status" value="1"/>
</dbReference>
<dbReference type="SUPFAM" id="SSF47473">
    <property type="entry name" value="EF-hand"/>
    <property type="match status" value="1"/>
</dbReference>
<dbReference type="EMBL" id="KN822008">
    <property type="protein sequence ID" value="KIM68780.1"/>
    <property type="molecule type" value="Genomic_DNA"/>
</dbReference>
<dbReference type="SUPFAM" id="SSF103506">
    <property type="entry name" value="Mitochondrial carrier"/>
    <property type="match status" value="1"/>
</dbReference>
<dbReference type="GO" id="GO:0005743">
    <property type="term" value="C:mitochondrial inner membrane"/>
    <property type="evidence" value="ECO:0007669"/>
    <property type="project" value="UniProtKB-SubCell"/>
</dbReference>
<dbReference type="PRINTS" id="PR00926">
    <property type="entry name" value="MITOCARRIER"/>
</dbReference>
<evidence type="ECO:0000256" key="9">
    <source>
        <dbReference type="ARBA" id="ARBA00022989"/>
    </source>
</evidence>
<dbReference type="FunFam" id="1.50.40.10:FF:000016">
    <property type="entry name" value="Solute carrier family 25 member 23"/>
    <property type="match status" value="1"/>
</dbReference>
<dbReference type="InterPro" id="IPR002067">
    <property type="entry name" value="MCP"/>
</dbReference>
<dbReference type="FunCoup" id="A0A0C3E7L9">
    <property type="interactions" value="42"/>
</dbReference>
<organism evidence="16 17">
    <name type="scientific">Scleroderma citrinum Foug A</name>
    <dbReference type="NCBI Taxonomy" id="1036808"/>
    <lineage>
        <taxon>Eukaryota</taxon>
        <taxon>Fungi</taxon>
        <taxon>Dikarya</taxon>
        <taxon>Basidiomycota</taxon>
        <taxon>Agaricomycotina</taxon>
        <taxon>Agaricomycetes</taxon>
        <taxon>Agaricomycetidae</taxon>
        <taxon>Boletales</taxon>
        <taxon>Sclerodermatineae</taxon>
        <taxon>Sclerodermataceae</taxon>
        <taxon>Scleroderma</taxon>
    </lineage>
</organism>
<evidence type="ECO:0000313" key="16">
    <source>
        <dbReference type="EMBL" id="KIM68780.1"/>
    </source>
</evidence>
<feature type="region of interest" description="Disordered" evidence="14">
    <location>
        <begin position="1"/>
        <end position="41"/>
    </location>
</feature>
<gene>
    <name evidence="16" type="ORF">SCLCIDRAFT_1208968</name>
</gene>
<keyword evidence="7" id="KW-0999">Mitochondrion inner membrane</keyword>
<evidence type="ECO:0000256" key="10">
    <source>
        <dbReference type="ARBA" id="ARBA00023128"/>
    </source>
</evidence>
<dbReference type="Gene3D" id="1.10.238.10">
    <property type="entry name" value="EF-hand"/>
    <property type="match status" value="1"/>
</dbReference>
<dbReference type="GO" id="GO:0005509">
    <property type="term" value="F:calcium ion binding"/>
    <property type="evidence" value="ECO:0007669"/>
    <property type="project" value="InterPro"/>
</dbReference>
<evidence type="ECO:0000256" key="7">
    <source>
        <dbReference type="ARBA" id="ARBA00022792"/>
    </source>
</evidence>
<dbReference type="InterPro" id="IPR011992">
    <property type="entry name" value="EF-hand-dom_pair"/>
</dbReference>
<name>A0A0C3E7L9_9AGAM</name>
<dbReference type="InterPro" id="IPR023395">
    <property type="entry name" value="MCP_dom_sf"/>
</dbReference>
<dbReference type="PANTHER" id="PTHR24089">
    <property type="entry name" value="SOLUTE CARRIER FAMILY 25"/>
    <property type="match status" value="1"/>
</dbReference>
<dbReference type="InterPro" id="IPR018247">
    <property type="entry name" value="EF_Hand_1_Ca_BS"/>
</dbReference>
<dbReference type="PROSITE" id="PS00018">
    <property type="entry name" value="EF_HAND_1"/>
    <property type="match status" value="1"/>
</dbReference>
<comment type="subcellular location">
    <subcellularLocation>
        <location evidence="1">Mitochondrion inner membrane</location>
        <topology evidence="1">Multi-pass membrane protein</topology>
    </subcellularLocation>
</comment>
<dbReference type="OrthoDB" id="270584at2759"/>
<dbReference type="PROSITE" id="PS50222">
    <property type="entry name" value="EF_HAND_2"/>
    <property type="match status" value="1"/>
</dbReference>
<dbReference type="Pfam" id="PF00153">
    <property type="entry name" value="Mito_carr"/>
    <property type="match status" value="3"/>
</dbReference>
<dbReference type="STRING" id="1036808.A0A0C3E7L9"/>
<reference evidence="16 17" key="1">
    <citation type="submission" date="2014-04" db="EMBL/GenBank/DDBJ databases">
        <authorList>
            <consortium name="DOE Joint Genome Institute"/>
            <person name="Kuo A."/>
            <person name="Kohler A."/>
            <person name="Nagy L.G."/>
            <person name="Floudas D."/>
            <person name="Copeland A."/>
            <person name="Barry K.W."/>
            <person name="Cichocki N."/>
            <person name="Veneault-Fourrey C."/>
            <person name="LaButti K."/>
            <person name="Lindquist E.A."/>
            <person name="Lipzen A."/>
            <person name="Lundell T."/>
            <person name="Morin E."/>
            <person name="Murat C."/>
            <person name="Sun H."/>
            <person name="Tunlid A."/>
            <person name="Henrissat B."/>
            <person name="Grigoriev I.V."/>
            <person name="Hibbett D.S."/>
            <person name="Martin F."/>
            <person name="Nordberg H.P."/>
            <person name="Cantor M.N."/>
            <person name="Hua S.X."/>
        </authorList>
    </citation>
    <scope>NUCLEOTIDE SEQUENCE [LARGE SCALE GENOMIC DNA]</scope>
    <source>
        <strain evidence="16 17">Foug A</strain>
    </source>
</reference>
<evidence type="ECO:0000256" key="11">
    <source>
        <dbReference type="ARBA" id="ARBA00023136"/>
    </source>
</evidence>
<keyword evidence="17" id="KW-1185">Reference proteome</keyword>
<feature type="repeat" description="Solcar" evidence="12">
    <location>
        <begin position="498"/>
        <end position="587"/>
    </location>
</feature>
<dbReference type="AlphaFoldDB" id="A0A0C3E7L9"/>
<evidence type="ECO:0000256" key="1">
    <source>
        <dbReference type="ARBA" id="ARBA00004448"/>
    </source>
</evidence>